<evidence type="ECO:0000256" key="1">
    <source>
        <dbReference type="SAM" id="MobiDB-lite"/>
    </source>
</evidence>
<evidence type="ECO:0000256" key="3">
    <source>
        <dbReference type="SAM" id="SignalP"/>
    </source>
</evidence>
<dbReference type="Proteomes" id="UP000325440">
    <property type="component" value="Unassembled WGS sequence"/>
</dbReference>
<proteinExistence type="predicted"/>
<evidence type="ECO:0000256" key="2">
    <source>
        <dbReference type="SAM" id="Phobius"/>
    </source>
</evidence>
<feature type="chain" id="PRO_5023024801" evidence="3">
    <location>
        <begin position="20"/>
        <end position="607"/>
    </location>
</feature>
<dbReference type="AlphaFoldDB" id="A0A5E4MIR2"/>
<accession>A0A5E4MIR2</accession>
<gene>
    <name evidence="4" type="ORF">CINCED_3A013599</name>
</gene>
<reference evidence="4 5" key="1">
    <citation type="submission" date="2019-08" db="EMBL/GenBank/DDBJ databases">
        <authorList>
            <person name="Alioto T."/>
            <person name="Alioto T."/>
            <person name="Gomez Garrido J."/>
        </authorList>
    </citation>
    <scope>NUCLEOTIDE SEQUENCE [LARGE SCALE GENOMIC DNA]</scope>
</reference>
<feature type="compositionally biased region" description="Basic and acidic residues" evidence="1">
    <location>
        <begin position="239"/>
        <end position="249"/>
    </location>
</feature>
<keyword evidence="2" id="KW-1133">Transmembrane helix</keyword>
<name>A0A5E4MIR2_9HEMI</name>
<evidence type="ECO:0000313" key="4">
    <source>
        <dbReference type="EMBL" id="VVC31348.1"/>
    </source>
</evidence>
<dbReference type="EMBL" id="CABPRJ010000949">
    <property type="protein sequence ID" value="VVC31348.1"/>
    <property type="molecule type" value="Genomic_DNA"/>
</dbReference>
<feature type="signal peptide" evidence="3">
    <location>
        <begin position="1"/>
        <end position="19"/>
    </location>
</feature>
<keyword evidence="5" id="KW-1185">Reference proteome</keyword>
<feature type="compositionally biased region" description="Polar residues" evidence="1">
    <location>
        <begin position="250"/>
        <end position="263"/>
    </location>
</feature>
<feature type="region of interest" description="Disordered" evidence="1">
    <location>
        <begin position="239"/>
        <end position="263"/>
    </location>
</feature>
<keyword evidence="3" id="KW-0732">Signal</keyword>
<evidence type="ECO:0000313" key="5">
    <source>
        <dbReference type="Proteomes" id="UP000325440"/>
    </source>
</evidence>
<keyword evidence="2" id="KW-0812">Transmembrane</keyword>
<sequence length="607" mass="70896">MNVLLLYFVFFTINMIVKGHFKTKGTRSPRDQKAIGTSFELYEAAENIKSIGDYFPTEAMRFTVFVDGYDAKKSIQNLHEAALKMDHAFVVMIENFVESKLKEYNRISYNYIVKHQFTLRSSLIAMNQAVDAIKFKEKHEYRFLTYLNEAGNDVEKKYDHILLYSEMKNVHDMYVYSVDILLNEIKQHYDTKDDQSKQEDTIIIAKSDSFSNNVVEDAIKIVKREDEISVKDRELKERQLYTTRNRDDGSNIQATGDSNKSSDVIQNQSKHEEAGGIISSSFDNDTRYITDKLAEIEKSLYECSMIFKDKWNAWMTLMDIDEYLFDTNNRISVNKLALKQFLRVNCDMRIRSNDDDKSQHKAYIEIVDCTEEMARSYKNYGFLSHISKTGNFNDLEMYNRIILFFKKKNTTAQTSGNSKVEKSPKTASIKHNILTLSKWISKHINTYNMLMYISFIVDAFILTVGFQSNLLFQAAKHYLYKYCIDIRPNFTKLAVHSLDTLRFYLSLFYRLLQKMSGLITKKWNVNASRHPYLMNMDLNLKHMLSITALSTYIASTEYDQILLMREEIQKEYNALELLDLYSNNAVISVDYFSKSINGVKELLNVLN</sequence>
<feature type="transmembrane region" description="Helical" evidence="2">
    <location>
        <begin position="449"/>
        <end position="472"/>
    </location>
</feature>
<protein>
    <submittedName>
        <fullName evidence="4">Uncharacterized protein</fullName>
    </submittedName>
</protein>
<keyword evidence="2" id="KW-0472">Membrane</keyword>
<organism evidence="4 5">
    <name type="scientific">Cinara cedri</name>
    <dbReference type="NCBI Taxonomy" id="506608"/>
    <lineage>
        <taxon>Eukaryota</taxon>
        <taxon>Metazoa</taxon>
        <taxon>Ecdysozoa</taxon>
        <taxon>Arthropoda</taxon>
        <taxon>Hexapoda</taxon>
        <taxon>Insecta</taxon>
        <taxon>Pterygota</taxon>
        <taxon>Neoptera</taxon>
        <taxon>Paraneoptera</taxon>
        <taxon>Hemiptera</taxon>
        <taxon>Sternorrhyncha</taxon>
        <taxon>Aphidomorpha</taxon>
        <taxon>Aphidoidea</taxon>
        <taxon>Aphididae</taxon>
        <taxon>Lachninae</taxon>
        <taxon>Cinara</taxon>
    </lineage>
</organism>